<feature type="region of interest" description="Disordered" evidence="1">
    <location>
        <begin position="43"/>
        <end position="69"/>
    </location>
</feature>
<sequence length="69" mass="8266">MKRKRDDFAHSQNQLNDESHPMTCHEKVACRYSSLKNYLLPTHQKERRGREKEKAESEFLDTRWTTKSG</sequence>
<evidence type="ECO:0000313" key="2">
    <source>
        <dbReference type="EMBL" id="GIY32170.1"/>
    </source>
</evidence>
<proteinExistence type="predicted"/>
<organism evidence="2 3">
    <name type="scientific">Caerostris extrusa</name>
    <name type="common">Bark spider</name>
    <name type="synonym">Caerostris bankana</name>
    <dbReference type="NCBI Taxonomy" id="172846"/>
    <lineage>
        <taxon>Eukaryota</taxon>
        <taxon>Metazoa</taxon>
        <taxon>Ecdysozoa</taxon>
        <taxon>Arthropoda</taxon>
        <taxon>Chelicerata</taxon>
        <taxon>Arachnida</taxon>
        <taxon>Araneae</taxon>
        <taxon>Araneomorphae</taxon>
        <taxon>Entelegynae</taxon>
        <taxon>Araneoidea</taxon>
        <taxon>Araneidae</taxon>
        <taxon>Caerostris</taxon>
    </lineage>
</organism>
<reference evidence="2 3" key="1">
    <citation type="submission" date="2021-06" db="EMBL/GenBank/DDBJ databases">
        <title>Caerostris extrusa draft genome.</title>
        <authorList>
            <person name="Kono N."/>
            <person name="Arakawa K."/>
        </authorList>
    </citation>
    <scope>NUCLEOTIDE SEQUENCE [LARGE SCALE GENOMIC DNA]</scope>
</reference>
<evidence type="ECO:0000313" key="3">
    <source>
        <dbReference type="Proteomes" id="UP001054945"/>
    </source>
</evidence>
<dbReference type="AlphaFoldDB" id="A0AAV4SEP8"/>
<feature type="region of interest" description="Disordered" evidence="1">
    <location>
        <begin position="1"/>
        <end position="20"/>
    </location>
</feature>
<name>A0AAV4SEP8_CAEEX</name>
<evidence type="ECO:0000256" key="1">
    <source>
        <dbReference type="SAM" id="MobiDB-lite"/>
    </source>
</evidence>
<feature type="compositionally biased region" description="Basic and acidic residues" evidence="1">
    <location>
        <begin position="48"/>
        <end position="61"/>
    </location>
</feature>
<comment type="caution">
    <text evidence="2">The sequence shown here is derived from an EMBL/GenBank/DDBJ whole genome shotgun (WGS) entry which is preliminary data.</text>
</comment>
<keyword evidence="3" id="KW-1185">Reference proteome</keyword>
<dbReference type="EMBL" id="BPLR01009464">
    <property type="protein sequence ID" value="GIY32170.1"/>
    <property type="molecule type" value="Genomic_DNA"/>
</dbReference>
<dbReference type="Proteomes" id="UP001054945">
    <property type="component" value="Unassembled WGS sequence"/>
</dbReference>
<protein>
    <submittedName>
        <fullName evidence="2">Uncharacterized protein</fullName>
    </submittedName>
</protein>
<gene>
    <name evidence="2" type="ORF">CEXT_263451</name>
</gene>
<accession>A0AAV4SEP8</accession>